<sequence length="42" mass="4732">MTDEDPPAGYLSREIIRIHPRRIINWGIDPDVPGMSARDATV</sequence>
<dbReference type="EMBL" id="FLUV01001435">
    <property type="protein sequence ID" value="SBW23011.1"/>
    <property type="molecule type" value="Genomic_DNA"/>
</dbReference>
<protein>
    <submittedName>
        <fullName evidence="1">Uncharacterized protein</fullName>
    </submittedName>
</protein>
<evidence type="ECO:0000313" key="2">
    <source>
        <dbReference type="Proteomes" id="UP000199013"/>
    </source>
</evidence>
<evidence type="ECO:0000313" key="1">
    <source>
        <dbReference type="EMBL" id="SBW23011.1"/>
    </source>
</evidence>
<reference evidence="2" key="1">
    <citation type="submission" date="2016-02" db="EMBL/GenBank/DDBJ databases">
        <authorList>
            <person name="Wibberg D."/>
        </authorList>
    </citation>
    <scope>NUCLEOTIDE SEQUENCE [LARGE SCALE GENOMIC DNA]</scope>
</reference>
<keyword evidence="2" id="KW-1185">Reference proteome</keyword>
<dbReference type="AlphaFoldDB" id="A0A1C3NZP1"/>
<gene>
    <name evidence="1" type="ORF">FDG2_3432</name>
</gene>
<name>A0A1C3NZP1_9ACTN</name>
<proteinExistence type="predicted"/>
<accession>A0A1C3NZP1</accession>
<organism evidence="1 2">
    <name type="scientific">Candidatus Protofrankia californiensis</name>
    <dbReference type="NCBI Taxonomy" id="1839754"/>
    <lineage>
        <taxon>Bacteria</taxon>
        <taxon>Bacillati</taxon>
        <taxon>Actinomycetota</taxon>
        <taxon>Actinomycetes</taxon>
        <taxon>Frankiales</taxon>
        <taxon>Frankiaceae</taxon>
        <taxon>Protofrankia</taxon>
    </lineage>
</organism>
<dbReference type="Proteomes" id="UP000199013">
    <property type="component" value="Unassembled WGS sequence"/>
</dbReference>